<reference evidence="1" key="1">
    <citation type="journal article" date="2014" name="Front. Microbiol.">
        <title>High frequency of phylogenetically diverse reductive dehalogenase-homologous genes in deep subseafloor sedimentary metagenomes.</title>
        <authorList>
            <person name="Kawai M."/>
            <person name="Futagami T."/>
            <person name="Toyoda A."/>
            <person name="Takaki Y."/>
            <person name="Nishi S."/>
            <person name="Hori S."/>
            <person name="Arai W."/>
            <person name="Tsubouchi T."/>
            <person name="Morono Y."/>
            <person name="Uchiyama I."/>
            <person name="Ito T."/>
            <person name="Fujiyama A."/>
            <person name="Inagaki F."/>
            <person name="Takami H."/>
        </authorList>
    </citation>
    <scope>NUCLEOTIDE SEQUENCE</scope>
    <source>
        <strain evidence="1">Expedition CK06-06</strain>
    </source>
</reference>
<evidence type="ECO:0000313" key="1">
    <source>
        <dbReference type="EMBL" id="GAF95902.1"/>
    </source>
</evidence>
<comment type="caution">
    <text evidence="1">The sequence shown here is derived from an EMBL/GenBank/DDBJ whole genome shotgun (WGS) entry which is preliminary data.</text>
</comment>
<dbReference type="InterPro" id="IPR006944">
    <property type="entry name" value="Phage/GTA_portal"/>
</dbReference>
<dbReference type="AlphaFoldDB" id="X0U6B7"/>
<gene>
    <name evidence="1" type="ORF">S01H1_19663</name>
</gene>
<evidence type="ECO:0008006" key="2">
    <source>
        <dbReference type="Google" id="ProtNLM"/>
    </source>
</evidence>
<sequence length="301" mass="34030">RQQLFRLTAQYIVTVGEAYWLKIHNEFRLPGALQPMPPQRVSPIIRSGDIVAYEVKEGDGTMSRQEARDVVRFWFPDPETLYTSEGYLGPNGINTDAYRFATEHLRSNYQNDATPRVILKGLPDAVTPDPDQWKLFLEEWRDTNHQRMGTRRGLPSRLPPGWDALIVAMANGSDVTPLLEHLQNEQLMNFGVPASILGRVVSGDRSSAETNQFVFDKHTILPIADMIADAITNQLAPDFNDEIFCEFEPFVSADKEFDLKQEAQDLTLKVRSGQQIITDRNGDPEQAPWAEFPVGTFADIP</sequence>
<accession>X0U6B7</accession>
<dbReference type="Pfam" id="PF04860">
    <property type="entry name" value="Phage_portal"/>
    <property type="match status" value="1"/>
</dbReference>
<name>X0U6B7_9ZZZZ</name>
<feature type="non-terminal residue" evidence="1">
    <location>
        <position position="1"/>
    </location>
</feature>
<feature type="non-terminal residue" evidence="1">
    <location>
        <position position="301"/>
    </location>
</feature>
<organism evidence="1">
    <name type="scientific">marine sediment metagenome</name>
    <dbReference type="NCBI Taxonomy" id="412755"/>
    <lineage>
        <taxon>unclassified sequences</taxon>
        <taxon>metagenomes</taxon>
        <taxon>ecological metagenomes</taxon>
    </lineage>
</organism>
<proteinExistence type="predicted"/>
<protein>
    <recommendedName>
        <fullName evidence="2">Phage portal protein</fullName>
    </recommendedName>
</protein>
<dbReference type="EMBL" id="BARS01010649">
    <property type="protein sequence ID" value="GAF95902.1"/>
    <property type="molecule type" value="Genomic_DNA"/>
</dbReference>